<keyword evidence="2" id="KW-0472">Membrane</keyword>
<keyword evidence="4" id="KW-1185">Reference proteome</keyword>
<dbReference type="AlphaFoldDB" id="A0A1H6A0Y0"/>
<name>A0A1H6A0Y0_9RHOB</name>
<evidence type="ECO:0000313" key="3">
    <source>
        <dbReference type="EMBL" id="SEG42012.1"/>
    </source>
</evidence>
<gene>
    <name evidence="3" type="ORF">SAMN04488045_2752</name>
</gene>
<proteinExistence type="predicted"/>
<keyword evidence="2" id="KW-0812">Transmembrane</keyword>
<dbReference type="EMBL" id="FNUZ01000004">
    <property type="protein sequence ID" value="SEG42012.1"/>
    <property type="molecule type" value="Genomic_DNA"/>
</dbReference>
<sequence>MRYIRYFFLGALALVLISVALANRELVNLQLLPTGLSDLLGIQHQISLPLFIVIFGGVIAGLLVGFVWEWLREHKHRAEAARKGTEVRQLQRELKRTQKERDKDKDEVLAILDQAS</sequence>
<reference evidence="3 4" key="1">
    <citation type="submission" date="2016-10" db="EMBL/GenBank/DDBJ databases">
        <authorList>
            <person name="de Groot N.N."/>
        </authorList>
    </citation>
    <scope>NUCLEOTIDE SEQUENCE [LARGE SCALE GENOMIC DNA]</scope>
    <source>
        <strain evidence="3 4">DSM 26915</strain>
    </source>
</reference>
<dbReference type="Proteomes" id="UP000236752">
    <property type="component" value="Unassembled WGS sequence"/>
</dbReference>
<dbReference type="OrthoDB" id="7689797at2"/>
<organism evidence="3 4">
    <name type="scientific">Thalassococcus halodurans</name>
    <dbReference type="NCBI Taxonomy" id="373675"/>
    <lineage>
        <taxon>Bacteria</taxon>
        <taxon>Pseudomonadati</taxon>
        <taxon>Pseudomonadota</taxon>
        <taxon>Alphaproteobacteria</taxon>
        <taxon>Rhodobacterales</taxon>
        <taxon>Roseobacteraceae</taxon>
        <taxon>Thalassococcus</taxon>
    </lineage>
</organism>
<keyword evidence="1" id="KW-0175">Coiled coil</keyword>
<evidence type="ECO:0008006" key="5">
    <source>
        <dbReference type="Google" id="ProtNLM"/>
    </source>
</evidence>
<feature type="transmembrane region" description="Helical" evidence="2">
    <location>
        <begin position="46"/>
        <end position="68"/>
    </location>
</feature>
<accession>A0A1H6A0Y0</accession>
<evidence type="ECO:0000313" key="4">
    <source>
        <dbReference type="Proteomes" id="UP000236752"/>
    </source>
</evidence>
<evidence type="ECO:0000256" key="2">
    <source>
        <dbReference type="SAM" id="Phobius"/>
    </source>
</evidence>
<protein>
    <recommendedName>
        <fullName evidence="5">Lipopolysaccharide assembly protein A domain-containing protein</fullName>
    </recommendedName>
</protein>
<feature type="coiled-coil region" evidence="1">
    <location>
        <begin position="80"/>
        <end position="107"/>
    </location>
</feature>
<evidence type="ECO:0000256" key="1">
    <source>
        <dbReference type="SAM" id="Coils"/>
    </source>
</evidence>
<keyword evidence="2" id="KW-1133">Transmembrane helix</keyword>
<dbReference type="RefSeq" id="WP_103911075.1">
    <property type="nucleotide sequence ID" value="NZ_FNUZ01000004.1"/>
</dbReference>